<organism evidence="1">
    <name type="scientific">Siphoviridae sp. ctqBc4</name>
    <dbReference type="NCBI Taxonomy" id="2827945"/>
    <lineage>
        <taxon>Viruses</taxon>
        <taxon>Duplodnaviria</taxon>
        <taxon>Heunggongvirae</taxon>
        <taxon>Uroviricota</taxon>
        <taxon>Caudoviricetes</taxon>
    </lineage>
</organism>
<reference evidence="1" key="1">
    <citation type="journal article" date="2021" name="Proc. Natl. Acad. Sci. U.S.A.">
        <title>A Catalog of Tens of Thousands of Viruses from Human Metagenomes Reveals Hidden Associations with Chronic Diseases.</title>
        <authorList>
            <person name="Tisza M.J."/>
            <person name="Buck C.B."/>
        </authorList>
    </citation>
    <scope>NUCLEOTIDE SEQUENCE</scope>
    <source>
        <strain evidence="1">CtqBc4</strain>
    </source>
</reference>
<dbReference type="EMBL" id="BK032570">
    <property type="protein sequence ID" value="DAF48594.1"/>
    <property type="molecule type" value="Genomic_DNA"/>
</dbReference>
<evidence type="ECO:0000313" key="1">
    <source>
        <dbReference type="EMBL" id="DAF48594.1"/>
    </source>
</evidence>
<proteinExistence type="predicted"/>
<name>A0A8S5SCY5_9CAUD</name>
<protein>
    <submittedName>
        <fullName evidence="1">Uncharacterized protein</fullName>
    </submittedName>
</protein>
<accession>A0A8S5SCY5</accession>
<sequence length="78" mass="9049">MTNEDGKPCPRLCGNCANFNVLDDQPRDPCKWFGVCSMQIDDEFGIWATTKKLLDFAYDHGMHGNDDCERPDEWFEEE</sequence>